<proteinExistence type="predicted"/>
<protein>
    <submittedName>
        <fullName evidence="3">Alpha-ribazole phosphatase</fullName>
        <ecNumber evidence="3">3.1.3.73</ecNumber>
    </submittedName>
</protein>
<sequence length="219" mass="25404">MAMVHHLAITFLRHGITKENEEKRYIGFTDVPLAEHEIVRLHEAGIRLYPSADFIVSSDLIRCRQTCEILFRSSDVLVYETEEWREIHFGDWEGKTFAELKEIKEYQQWLQSSFSVAPPNGESYAEFQARIETALARTVELAGRVGARHVTVVTHGGPIRYVLERYAPIQRSFWEWTVPFGGGFTLESTLERWREKKRCISLSEVLFKGRENGRANIID</sequence>
<dbReference type="Proteomes" id="UP000523087">
    <property type="component" value="Unassembled WGS sequence"/>
</dbReference>
<reference evidence="3 4" key="1">
    <citation type="submission" date="2020-07" db="EMBL/GenBank/DDBJ databases">
        <title>Genomic Encyclopedia of Type Strains, Phase IV (KMG-IV): sequencing the most valuable type-strain genomes for metagenomic binning, comparative biology and taxonomic classification.</title>
        <authorList>
            <person name="Goeker M."/>
        </authorList>
    </citation>
    <scope>NUCLEOTIDE SEQUENCE [LARGE SCALE GENOMIC DNA]</scope>
    <source>
        <strain evidence="3 4">DSM 15730</strain>
    </source>
</reference>
<dbReference type="AlphaFoldDB" id="A0A7V9Z3C5"/>
<dbReference type="InterPro" id="IPR050275">
    <property type="entry name" value="PGM_Phosphatase"/>
</dbReference>
<accession>A0A7V9Z3C5</accession>
<dbReference type="EC" id="3.1.3.73" evidence="3"/>
<comment type="caution">
    <text evidence="3">The sequence shown here is derived from an EMBL/GenBank/DDBJ whole genome shotgun (WGS) entry which is preliminary data.</text>
</comment>
<dbReference type="InterPro" id="IPR013078">
    <property type="entry name" value="His_Pase_superF_clade-1"/>
</dbReference>
<dbReference type="GO" id="GO:0043755">
    <property type="term" value="F:alpha-ribazole phosphatase activity"/>
    <property type="evidence" value="ECO:0007669"/>
    <property type="project" value="UniProtKB-EC"/>
</dbReference>
<organism evidence="3 4">
    <name type="scientific">Thermaerobacillus caldiproteolyticus</name>
    <dbReference type="NCBI Taxonomy" id="247480"/>
    <lineage>
        <taxon>Bacteria</taxon>
        <taxon>Bacillati</taxon>
        <taxon>Bacillota</taxon>
        <taxon>Bacilli</taxon>
        <taxon>Bacillales</taxon>
        <taxon>Anoxybacillaceae</taxon>
        <taxon>Thermaerobacillus</taxon>
    </lineage>
</organism>
<dbReference type="EMBL" id="JACDUT010000001">
    <property type="protein sequence ID" value="MBA2873267.1"/>
    <property type="molecule type" value="Genomic_DNA"/>
</dbReference>
<name>A0A7V9Z3C5_9BACL</name>
<feature type="active site" description="Proton donor/acceptor" evidence="1">
    <location>
        <position position="86"/>
    </location>
</feature>
<evidence type="ECO:0000256" key="2">
    <source>
        <dbReference type="PIRSR" id="PIRSR613078-2"/>
    </source>
</evidence>
<keyword evidence="3" id="KW-0378">Hydrolase</keyword>
<gene>
    <name evidence="3" type="ORF">HNR31_000019</name>
</gene>
<dbReference type="Gene3D" id="3.40.50.1240">
    <property type="entry name" value="Phosphoglycerate mutase-like"/>
    <property type="match status" value="1"/>
</dbReference>
<dbReference type="SMART" id="SM00855">
    <property type="entry name" value="PGAM"/>
    <property type="match status" value="1"/>
</dbReference>
<dbReference type="PANTHER" id="PTHR48100:SF1">
    <property type="entry name" value="HISTIDINE PHOSPHATASE FAMILY PROTEIN-RELATED"/>
    <property type="match status" value="1"/>
</dbReference>
<dbReference type="GO" id="GO:0005737">
    <property type="term" value="C:cytoplasm"/>
    <property type="evidence" value="ECO:0007669"/>
    <property type="project" value="TreeGrafter"/>
</dbReference>
<keyword evidence="4" id="KW-1185">Reference proteome</keyword>
<dbReference type="PANTHER" id="PTHR48100">
    <property type="entry name" value="BROAD-SPECIFICITY PHOSPHATASE YOR283W-RELATED"/>
    <property type="match status" value="1"/>
</dbReference>
<dbReference type="Pfam" id="PF00300">
    <property type="entry name" value="His_Phos_1"/>
    <property type="match status" value="1"/>
</dbReference>
<dbReference type="SUPFAM" id="SSF53254">
    <property type="entry name" value="Phosphoglycerate mutase-like"/>
    <property type="match status" value="1"/>
</dbReference>
<evidence type="ECO:0000313" key="4">
    <source>
        <dbReference type="Proteomes" id="UP000523087"/>
    </source>
</evidence>
<feature type="active site" description="Tele-phosphohistidine intermediate" evidence="1">
    <location>
        <position position="14"/>
    </location>
</feature>
<dbReference type="InterPro" id="IPR029033">
    <property type="entry name" value="His_PPase_superfam"/>
</dbReference>
<dbReference type="CDD" id="cd07067">
    <property type="entry name" value="HP_PGM_like"/>
    <property type="match status" value="1"/>
</dbReference>
<feature type="binding site" evidence="2">
    <location>
        <begin position="13"/>
        <end position="20"/>
    </location>
    <ligand>
        <name>substrate</name>
    </ligand>
</feature>
<feature type="binding site" evidence="2">
    <location>
        <position position="62"/>
    </location>
    <ligand>
        <name>substrate</name>
    </ligand>
</feature>
<evidence type="ECO:0000313" key="3">
    <source>
        <dbReference type="EMBL" id="MBA2873267.1"/>
    </source>
</evidence>
<evidence type="ECO:0000256" key="1">
    <source>
        <dbReference type="PIRSR" id="PIRSR613078-1"/>
    </source>
</evidence>